<reference evidence="1" key="1">
    <citation type="journal article" date="2015" name="Nature">
        <title>Complex archaea that bridge the gap between prokaryotes and eukaryotes.</title>
        <authorList>
            <person name="Spang A."/>
            <person name="Saw J.H."/>
            <person name="Jorgensen S.L."/>
            <person name="Zaremba-Niedzwiedzka K."/>
            <person name="Martijn J."/>
            <person name="Lind A.E."/>
            <person name="van Eijk R."/>
            <person name="Schleper C."/>
            <person name="Guy L."/>
            <person name="Ettema T.J."/>
        </authorList>
    </citation>
    <scope>NUCLEOTIDE SEQUENCE</scope>
</reference>
<proteinExistence type="predicted"/>
<gene>
    <name evidence="1" type="ORF">LCGC14_1706700</name>
</gene>
<dbReference type="AlphaFoldDB" id="A0A0F9I401"/>
<sequence>MELTTTKCDACGKLETCEDYLPKGWFSLLKQAGDYDKDFWGKTRDICVECGKVMRLPLAIAKGNHIIDISKKV</sequence>
<accession>A0A0F9I401</accession>
<evidence type="ECO:0000313" key="1">
    <source>
        <dbReference type="EMBL" id="KKM14374.1"/>
    </source>
</evidence>
<comment type="caution">
    <text evidence="1">The sequence shown here is derived from an EMBL/GenBank/DDBJ whole genome shotgun (WGS) entry which is preliminary data.</text>
</comment>
<name>A0A0F9I401_9ZZZZ</name>
<protein>
    <submittedName>
        <fullName evidence="1">Uncharacterized protein</fullName>
    </submittedName>
</protein>
<dbReference type="EMBL" id="LAZR01015159">
    <property type="protein sequence ID" value="KKM14374.1"/>
    <property type="molecule type" value="Genomic_DNA"/>
</dbReference>
<organism evidence="1">
    <name type="scientific">marine sediment metagenome</name>
    <dbReference type="NCBI Taxonomy" id="412755"/>
    <lineage>
        <taxon>unclassified sequences</taxon>
        <taxon>metagenomes</taxon>
        <taxon>ecological metagenomes</taxon>
    </lineage>
</organism>